<evidence type="ECO:0000313" key="7">
    <source>
        <dbReference type="Proteomes" id="UP000799777"/>
    </source>
</evidence>
<evidence type="ECO:0000313" key="6">
    <source>
        <dbReference type="EMBL" id="KAF2036777.1"/>
    </source>
</evidence>
<dbReference type="OrthoDB" id="10251809at2759"/>
<keyword evidence="5" id="KW-0732">Signal</keyword>
<gene>
    <name evidence="6" type="ORF">EK21DRAFT_83707</name>
</gene>
<evidence type="ECO:0000256" key="1">
    <source>
        <dbReference type="ARBA" id="ARBA00022441"/>
    </source>
</evidence>
<comment type="caution">
    <text evidence="6">The sequence shown here is derived from an EMBL/GenBank/DDBJ whole genome shotgun (WGS) entry which is preliminary data.</text>
</comment>
<evidence type="ECO:0000256" key="5">
    <source>
        <dbReference type="SAM" id="SignalP"/>
    </source>
</evidence>
<dbReference type="SUPFAM" id="SSF50965">
    <property type="entry name" value="Galactose oxidase, central domain"/>
    <property type="match status" value="1"/>
</dbReference>
<feature type="signal peptide" evidence="5">
    <location>
        <begin position="1"/>
        <end position="31"/>
    </location>
</feature>
<dbReference type="EMBL" id="ML978154">
    <property type="protein sequence ID" value="KAF2036777.1"/>
    <property type="molecule type" value="Genomic_DNA"/>
</dbReference>
<feature type="chain" id="PRO_5040273480" evidence="5">
    <location>
        <begin position="32"/>
        <end position="591"/>
    </location>
</feature>
<accession>A0A9P4HMM7</accession>
<protein>
    <submittedName>
        <fullName evidence="6">Uncharacterized protein</fullName>
    </submittedName>
</protein>
<evidence type="ECO:0000256" key="4">
    <source>
        <dbReference type="SAM" id="Phobius"/>
    </source>
</evidence>
<evidence type="ECO:0000256" key="2">
    <source>
        <dbReference type="ARBA" id="ARBA00022737"/>
    </source>
</evidence>
<keyword evidence="4" id="KW-1133">Transmembrane helix</keyword>
<dbReference type="AlphaFoldDB" id="A0A9P4HMM7"/>
<feature type="region of interest" description="Disordered" evidence="3">
    <location>
        <begin position="521"/>
        <end position="591"/>
    </location>
</feature>
<keyword evidence="7" id="KW-1185">Reference proteome</keyword>
<dbReference type="Proteomes" id="UP000799777">
    <property type="component" value="Unassembled WGS sequence"/>
</dbReference>
<dbReference type="PANTHER" id="PTHR46228:SF2">
    <property type="entry name" value="KELCH REPEAT PROTEIN (AFU_ORTHOLOGUE AFUA_4G14350)"/>
    <property type="match status" value="1"/>
</dbReference>
<feature type="compositionally biased region" description="Basic and acidic residues" evidence="3">
    <location>
        <begin position="571"/>
        <end position="580"/>
    </location>
</feature>
<feature type="transmembrane region" description="Helical" evidence="4">
    <location>
        <begin position="446"/>
        <end position="469"/>
    </location>
</feature>
<reference evidence="6" key="1">
    <citation type="journal article" date="2020" name="Stud. Mycol.">
        <title>101 Dothideomycetes genomes: a test case for predicting lifestyles and emergence of pathogens.</title>
        <authorList>
            <person name="Haridas S."/>
            <person name="Albert R."/>
            <person name="Binder M."/>
            <person name="Bloem J."/>
            <person name="Labutti K."/>
            <person name="Salamov A."/>
            <person name="Andreopoulos B."/>
            <person name="Baker S."/>
            <person name="Barry K."/>
            <person name="Bills G."/>
            <person name="Bluhm B."/>
            <person name="Cannon C."/>
            <person name="Castanera R."/>
            <person name="Culley D."/>
            <person name="Daum C."/>
            <person name="Ezra D."/>
            <person name="Gonzalez J."/>
            <person name="Henrissat B."/>
            <person name="Kuo A."/>
            <person name="Liang C."/>
            <person name="Lipzen A."/>
            <person name="Lutzoni F."/>
            <person name="Magnuson J."/>
            <person name="Mondo S."/>
            <person name="Nolan M."/>
            <person name="Ohm R."/>
            <person name="Pangilinan J."/>
            <person name="Park H.-J."/>
            <person name="Ramirez L."/>
            <person name="Alfaro M."/>
            <person name="Sun H."/>
            <person name="Tritt A."/>
            <person name="Yoshinaga Y."/>
            <person name="Zwiers L.-H."/>
            <person name="Turgeon B."/>
            <person name="Goodwin S."/>
            <person name="Spatafora J."/>
            <person name="Crous P."/>
            <person name="Grigoriev I."/>
        </authorList>
    </citation>
    <scope>NUCLEOTIDE SEQUENCE</scope>
    <source>
        <strain evidence="6">CBS 110217</strain>
    </source>
</reference>
<organism evidence="6 7">
    <name type="scientific">Setomelanomma holmii</name>
    <dbReference type="NCBI Taxonomy" id="210430"/>
    <lineage>
        <taxon>Eukaryota</taxon>
        <taxon>Fungi</taxon>
        <taxon>Dikarya</taxon>
        <taxon>Ascomycota</taxon>
        <taxon>Pezizomycotina</taxon>
        <taxon>Dothideomycetes</taxon>
        <taxon>Pleosporomycetidae</taxon>
        <taxon>Pleosporales</taxon>
        <taxon>Pleosporineae</taxon>
        <taxon>Phaeosphaeriaceae</taxon>
        <taxon>Setomelanomma</taxon>
    </lineage>
</organism>
<keyword evidence="2" id="KW-0677">Repeat</keyword>
<proteinExistence type="predicted"/>
<dbReference type="PANTHER" id="PTHR46228">
    <property type="entry name" value="KELCH DOMAIN-CONTAINING PROTEIN"/>
    <property type="match status" value="1"/>
</dbReference>
<dbReference type="Gene3D" id="2.120.10.80">
    <property type="entry name" value="Kelch-type beta propeller"/>
    <property type="match status" value="1"/>
</dbReference>
<evidence type="ECO:0000256" key="3">
    <source>
        <dbReference type="SAM" id="MobiDB-lite"/>
    </source>
</evidence>
<name>A0A9P4HMM7_9PLEO</name>
<dbReference type="InterPro" id="IPR011043">
    <property type="entry name" value="Gal_Oxase/kelch_b-propeller"/>
</dbReference>
<sequence length="591" mass="64596">MATQGSRPLQQFQAGLLGLALFCWSSTVVDAQAAKSFRLNPLTNFCSRWSSPDHLTVGAQSVVKNDMPYIDSGVQKWNGTDITMPILGINSYMITIPFNFTWDWKTNIIFNAQAKNFTNPTTGTLPPSQIRGHMFHGPASQPGVYVYGDSSAYPLWSYTYGPNYPWGQYALSTPWMPNHGAAAEAIDQGHGRDRPHHAIIAEHIDHSALRWSATMGDMGALVALVGQIQPNLTGLYTNHSEGRLIDFSMVDVFDIESYLNEPSSNGSWYSQNTTGDVPAPRIDFCTVAISTPDNSSHHIYLYGGIDPITGTEYDDVLILTLPSFTWTNVWPIGEAPRWGHNCHVAGRRQMITVGGNITNGLECDWEVKGVAVWELSTLTWGSVFMSNLSNFQVPQKVLTLTNGTVNGSATVKDPTLAWTDPGLETVFATRRKNTLTGGTKKHNTGAIAGGVVGGIAGLALIAALGFFLLRRHRRKHGPHELHNTSAARHRELGNEKSKYELPAVNQDDPAELIGNELRELESPRDAVEADPMSATGRAELSSTTMSPGALHGVPTVRTPGDDLPEPPLHVPRGEEAESGERGCWWKGRRGY</sequence>
<keyword evidence="4" id="KW-0812">Transmembrane</keyword>
<dbReference type="InterPro" id="IPR015915">
    <property type="entry name" value="Kelch-typ_b-propeller"/>
</dbReference>
<keyword evidence="4" id="KW-0472">Membrane</keyword>
<keyword evidence="1" id="KW-0880">Kelch repeat</keyword>